<dbReference type="InterPro" id="IPR005467">
    <property type="entry name" value="His_kinase_dom"/>
</dbReference>
<evidence type="ECO:0000313" key="8">
    <source>
        <dbReference type="EMBL" id="PRD43112.1"/>
    </source>
</evidence>
<dbReference type="SMART" id="SM00065">
    <property type="entry name" value="GAF"/>
    <property type="match status" value="1"/>
</dbReference>
<comment type="catalytic activity">
    <reaction evidence="1">
        <text>ATP + protein L-histidine = ADP + protein N-phospho-L-histidine.</text>
        <dbReference type="EC" id="2.7.13.3"/>
    </reaction>
</comment>
<protein>
    <recommendedName>
        <fullName evidence="2">histidine kinase</fullName>
        <ecNumber evidence="2">2.7.13.3</ecNumber>
    </recommendedName>
</protein>
<dbReference type="Gene3D" id="3.30.450.20">
    <property type="entry name" value="PAS domain"/>
    <property type="match status" value="1"/>
</dbReference>
<evidence type="ECO:0000256" key="3">
    <source>
        <dbReference type="ARBA" id="ARBA00022553"/>
    </source>
</evidence>
<dbReference type="SUPFAM" id="SSF55874">
    <property type="entry name" value="ATPase domain of HSP90 chaperone/DNA topoisomerase II/histidine kinase"/>
    <property type="match status" value="1"/>
</dbReference>
<dbReference type="Proteomes" id="UP000239434">
    <property type="component" value="Unassembled WGS sequence"/>
</dbReference>
<dbReference type="InterPro" id="IPR027417">
    <property type="entry name" value="P-loop_NTPase"/>
</dbReference>
<dbReference type="CDD" id="cd00082">
    <property type="entry name" value="HisKA"/>
    <property type="match status" value="1"/>
</dbReference>
<keyword evidence="8" id="KW-0418">Kinase</keyword>
<dbReference type="SUPFAM" id="SSF47384">
    <property type="entry name" value="Homodimeric domain of signal transducing histidine kinase"/>
    <property type="match status" value="1"/>
</dbReference>
<dbReference type="InterPro" id="IPR035965">
    <property type="entry name" value="PAS-like_dom_sf"/>
</dbReference>
<dbReference type="PROSITE" id="PS50112">
    <property type="entry name" value="PAS"/>
    <property type="match status" value="1"/>
</dbReference>
<dbReference type="SUPFAM" id="SSF55785">
    <property type="entry name" value="PYP-like sensor domain (PAS domain)"/>
    <property type="match status" value="1"/>
</dbReference>
<feature type="domain" description="Protein kinase" evidence="5">
    <location>
        <begin position="1"/>
        <end position="278"/>
    </location>
</feature>
<evidence type="ECO:0000259" key="6">
    <source>
        <dbReference type="PROSITE" id="PS50109"/>
    </source>
</evidence>
<dbReference type="CDD" id="cd00130">
    <property type="entry name" value="PAS"/>
    <property type="match status" value="1"/>
</dbReference>
<dbReference type="Pfam" id="PF00069">
    <property type="entry name" value="Pkinase"/>
    <property type="match status" value="1"/>
</dbReference>
<dbReference type="InterPro" id="IPR003018">
    <property type="entry name" value="GAF"/>
</dbReference>
<dbReference type="GO" id="GO:0000155">
    <property type="term" value="F:phosphorelay sensor kinase activity"/>
    <property type="evidence" value="ECO:0007669"/>
    <property type="project" value="InterPro"/>
</dbReference>
<dbReference type="InterPro" id="IPR053159">
    <property type="entry name" value="Hybrid_Histidine_Kinase"/>
</dbReference>
<comment type="caution">
    <text evidence="8">The sequence shown here is derived from an EMBL/GenBank/DDBJ whole genome shotgun (WGS) entry which is preliminary data.</text>
</comment>
<dbReference type="EC" id="2.7.13.3" evidence="2"/>
<dbReference type="SUPFAM" id="SSF56112">
    <property type="entry name" value="Protein kinase-like (PK-like)"/>
    <property type="match status" value="1"/>
</dbReference>
<gene>
    <name evidence="8" type="ORF">C5748_12960</name>
</gene>
<evidence type="ECO:0000256" key="1">
    <source>
        <dbReference type="ARBA" id="ARBA00000085"/>
    </source>
</evidence>
<dbReference type="Pfam" id="PF13191">
    <property type="entry name" value="AAA_16"/>
    <property type="match status" value="1"/>
</dbReference>
<dbReference type="InterPro" id="IPR000014">
    <property type="entry name" value="PAS"/>
</dbReference>
<dbReference type="SMART" id="SM00220">
    <property type="entry name" value="S_TKc"/>
    <property type="match status" value="1"/>
</dbReference>
<reference evidence="8 9" key="1">
    <citation type="submission" date="2018-02" db="EMBL/GenBank/DDBJ databases">
        <title>The draft genome of Phyllobacterium sp. 1N-3.</title>
        <authorList>
            <person name="Liu L."/>
            <person name="Li L."/>
            <person name="Zhang X."/>
            <person name="Wang T."/>
            <person name="Liang L."/>
        </authorList>
    </citation>
    <scope>NUCLEOTIDE SEQUENCE [LARGE SCALE GENOMIC DNA]</scope>
    <source>
        <strain evidence="8 9">1N-3</strain>
    </source>
</reference>
<dbReference type="InterPro" id="IPR041664">
    <property type="entry name" value="AAA_16"/>
</dbReference>
<feature type="coiled-coil region" evidence="4">
    <location>
        <begin position="1587"/>
        <end position="1614"/>
    </location>
</feature>
<evidence type="ECO:0000256" key="4">
    <source>
        <dbReference type="SAM" id="Coils"/>
    </source>
</evidence>
<feature type="domain" description="Histidine kinase" evidence="6">
    <location>
        <begin position="1623"/>
        <end position="1839"/>
    </location>
</feature>
<dbReference type="InterPro" id="IPR036890">
    <property type="entry name" value="HATPase_C_sf"/>
</dbReference>
<dbReference type="InterPro" id="IPR029016">
    <property type="entry name" value="GAF-like_dom_sf"/>
</dbReference>
<dbReference type="EMBL" id="PVBR01000008">
    <property type="protein sequence ID" value="PRD43112.1"/>
    <property type="molecule type" value="Genomic_DNA"/>
</dbReference>
<dbReference type="InterPro" id="IPR008271">
    <property type="entry name" value="Ser/Thr_kinase_AS"/>
</dbReference>
<dbReference type="SMART" id="SM00091">
    <property type="entry name" value="PAS"/>
    <property type="match status" value="1"/>
</dbReference>
<dbReference type="InterPro" id="IPR003594">
    <property type="entry name" value="HATPase_dom"/>
</dbReference>
<dbReference type="Gene3D" id="1.10.287.130">
    <property type="match status" value="1"/>
</dbReference>
<accession>A0A2S9IRG3</accession>
<proteinExistence type="predicted"/>
<dbReference type="Gene3D" id="1.10.510.10">
    <property type="entry name" value="Transferase(Phosphotransferase) domain 1"/>
    <property type="match status" value="1"/>
</dbReference>
<keyword evidence="9" id="KW-1185">Reference proteome</keyword>
<dbReference type="PRINTS" id="PR00344">
    <property type="entry name" value="BCTRLSENSOR"/>
</dbReference>
<dbReference type="PROSITE" id="PS50011">
    <property type="entry name" value="PROTEIN_KINASE_DOM"/>
    <property type="match status" value="1"/>
</dbReference>
<dbReference type="SMART" id="SM00387">
    <property type="entry name" value="HATPase_c"/>
    <property type="match status" value="1"/>
</dbReference>
<dbReference type="PANTHER" id="PTHR43642:SF1">
    <property type="entry name" value="HYBRID SIGNAL TRANSDUCTION HISTIDINE KINASE G"/>
    <property type="match status" value="1"/>
</dbReference>
<evidence type="ECO:0000259" key="5">
    <source>
        <dbReference type="PROSITE" id="PS50011"/>
    </source>
</evidence>
<evidence type="ECO:0000259" key="7">
    <source>
        <dbReference type="PROSITE" id="PS50112"/>
    </source>
</evidence>
<keyword evidence="3" id="KW-0597">Phosphoprotein</keyword>
<dbReference type="InterPro" id="IPR003661">
    <property type="entry name" value="HisK_dim/P_dom"/>
</dbReference>
<dbReference type="GO" id="GO:0005524">
    <property type="term" value="F:ATP binding"/>
    <property type="evidence" value="ECO:0007669"/>
    <property type="project" value="InterPro"/>
</dbReference>
<dbReference type="InterPro" id="IPR036097">
    <property type="entry name" value="HisK_dim/P_sf"/>
</dbReference>
<dbReference type="InterPro" id="IPR000719">
    <property type="entry name" value="Prot_kinase_dom"/>
</dbReference>
<name>A0A2S9IRG3_9HYPH</name>
<dbReference type="Gene3D" id="3.30.565.10">
    <property type="entry name" value="Histidine kinase-like ATPase, C-terminal domain"/>
    <property type="match status" value="1"/>
</dbReference>
<dbReference type="Pfam" id="PF02518">
    <property type="entry name" value="HATPase_c"/>
    <property type="match status" value="1"/>
</dbReference>
<dbReference type="PROSITE" id="PS00108">
    <property type="entry name" value="PROTEIN_KINASE_ST"/>
    <property type="match status" value="1"/>
</dbReference>
<dbReference type="InterPro" id="IPR011009">
    <property type="entry name" value="Kinase-like_dom_sf"/>
</dbReference>
<dbReference type="Pfam" id="PF01590">
    <property type="entry name" value="GAF"/>
    <property type="match status" value="1"/>
</dbReference>
<evidence type="ECO:0000256" key="2">
    <source>
        <dbReference type="ARBA" id="ARBA00012438"/>
    </source>
</evidence>
<dbReference type="InterPro" id="IPR004358">
    <property type="entry name" value="Sig_transdc_His_kin-like_C"/>
</dbReference>
<dbReference type="Pfam" id="PF00512">
    <property type="entry name" value="HisKA"/>
    <property type="match status" value="1"/>
</dbReference>
<feature type="domain" description="PAS" evidence="7">
    <location>
        <begin position="1473"/>
        <end position="1544"/>
    </location>
</feature>
<dbReference type="SUPFAM" id="SSF55781">
    <property type="entry name" value="GAF domain-like"/>
    <property type="match status" value="1"/>
</dbReference>
<dbReference type="SMART" id="SM00388">
    <property type="entry name" value="HisKA"/>
    <property type="match status" value="1"/>
</dbReference>
<keyword evidence="4" id="KW-0175">Coiled coil</keyword>
<dbReference type="NCBIfam" id="TIGR00229">
    <property type="entry name" value="sensory_box"/>
    <property type="match status" value="1"/>
</dbReference>
<keyword evidence="8" id="KW-0808">Transferase</keyword>
<dbReference type="PROSITE" id="PS50109">
    <property type="entry name" value="HIS_KIN"/>
    <property type="match status" value="1"/>
</dbReference>
<dbReference type="RefSeq" id="WP_105742351.1">
    <property type="nucleotide sequence ID" value="NZ_PVBR01000008.1"/>
</dbReference>
<dbReference type="Gene3D" id="3.40.50.300">
    <property type="entry name" value="P-loop containing nucleotide triphosphate hydrolases"/>
    <property type="match status" value="1"/>
</dbReference>
<dbReference type="Gene3D" id="3.30.450.40">
    <property type="match status" value="1"/>
</dbReference>
<evidence type="ECO:0000313" key="9">
    <source>
        <dbReference type="Proteomes" id="UP000239434"/>
    </source>
</evidence>
<organism evidence="8 9">
    <name type="scientific">Phyllobacterium phragmitis</name>
    <dbReference type="NCBI Taxonomy" id="2670329"/>
    <lineage>
        <taxon>Bacteria</taxon>
        <taxon>Pseudomonadati</taxon>
        <taxon>Pseudomonadota</taxon>
        <taxon>Alphaproteobacteria</taxon>
        <taxon>Hyphomicrobiales</taxon>
        <taxon>Phyllobacteriaceae</taxon>
        <taxon>Phyllobacterium</taxon>
    </lineage>
</organism>
<dbReference type="CDD" id="cd14014">
    <property type="entry name" value="STKc_PknB_like"/>
    <property type="match status" value="1"/>
</dbReference>
<dbReference type="Pfam" id="PF13426">
    <property type="entry name" value="PAS_9"/>
    <property type="match status" value="1"/>
</dbReference>
<sequence>MNFSSGSAVEQNDGLQVLWGDSERVFCRGWCLNDDGSRSAVLVVRPAIDPAPPASLDRLIHEYALKDALDGASSVRPLALDRDSGRTALMLENFDGEPLDRLLGAPMEVESFLRLAIAIAVAVGKVHQCGLLHKDLKPANILVNSTSGEVKLTGFGIASRLTRERQSPEPPEMIAGTLAYMAPEQTGRMNRSIDSRSDLYALGITYCEMLTGVLPFTALDPMEWVHCHIARRPVAPSERLKHIPAPISAIVMKLLAKTAEDRYQTAGGVERDLRHCLVEWEARRNIADFPLGQKDSPDRLLIPEKLYGREREVETLLAAFDRVVSGGELELVLVAGYSGIGKSALVNELHKVLVPTRGLLAAGKFDQYKRDIPYSTLAQAFQSLVRLLLSKSDAELANWRDALLEALDQNGQLMIDLVPDLKFIIGEQPPVPTLPPQQAQSRFQLVFRRFIGVFARPEHPLALFLDDLQWLDTATLDLLEDLLNQTELRHLLLIGSYRDNEVDAAHPLGRKLQVIRNGDAKVSEITLAPLAGEHLGQLIADALRCEAEHVAQLTQLVRERTGGNPFFAVQFISALAEEGLLRFDHGAACWSWDIDRIHAKGYTDNVVNLMVEKLTRLPAPTLAAVQQLACVGNTAEIATLSTAFGILEEQVHADLWEAVRLELIERRRNSYKFIHDRVHEAAYSLIPEASRAPAHLRIGRLLAEQVPPEQRQETIFEIVNQLNRGADLITGQDEREQLAEFNLIAGRRAKASTAYTSACGYLRSGMSLLGDYGWTSRYELTFGLWLERAECEYLSKNFEEAERLIAELLARSASKVDQAAAYRIKVTLHVLKSEHVEAIAAAVECLDLFGIKIAPHPPREELDRAYAEVIRKLDGRPIESLVELPRLTDPDVEAAMSILATMYAPAIFTDETLSSLHLCHMVLLTLDYGVTGASAPGLATFGIVLGHDFGRYEEGYRFAMLARALVKRHRLVANEAMTLWALEIVSLWTRPVSDAVEAIRAAFRTGVEAGDLPMACYACNHLITDLLLRGDRLDDVWAESESGLAFARRARFRDVVDVLTGQQRFMLAMRGQTNAFGRFDGDDFVEAAYEQSLTPDRATTMICWYWIIKAQARFLFGSFDEAQASLLRAAPLLWSSPGHIQLLDYHFLAALTGAALESTLSAVGAGERRARLAAHCDRLARWVESCPANFADKHTLVRAELARLDNENDAAARLYEEAIRLAKANGFIQIEGMANELAARFYVARGLEQIAGLYFRNARRCYARWGAHGKVRQLDEMHPHLLKQEAAPAPTSTMGAPVEHLDLATVIKISQAVSGEMVLEKLLDTLMRTALEQAGAVRSLLVLSRGAELRIVAEAAVSGDTVVVRLPDEPVSPTALPSSVLQLVLRTQEGLILHDAAIDPSFAGDTYIRQHQARSVLCLPLINQGKLIGGLYLENNLAPHVFVPARIAVLKLLASQAAISLENTRLYRDLAEREARIRRLVDSDVIGIVIWHMDGRLIDANDAFLRMVQYGREDLNAGLRWFDMTPPEWQERVPRELEELRTTGTMLPSEKEFFRKDGSRVPVLIGAASFDGQPDQGVAYILDLTERKHAEAEARESERRYRETQAELAHANRVSTMGHLTASIAHEVRQPIAATVANAEAALRWLRRDPPDVEEVRQALASIVDDGNRAADIVSRIYDAVKKAPPRKDLLEINGAIREVIELTRGQIINCGILVRTTLVSGLPLVQADRVQLQQVILNLVVNAIEAMSNIGDEPRELLISTGMAQTGGVLVAVRDSGPGLAPYALEHIFDAFYTTKPSGIGLGLSICRSIVEAHGGRLWATGNEPRGAMFQFTMPAQDTAGDNCG</sequence>
<dbReference type="SUPFAM" id="SSF52540">
    <property type="entry name" value="P-loop containing nucleoside triphosphate hydrolases"/>
    <property type="match status" value="1"/>
</dbReference>
<dbReference type="PANTHER" id="PTHR43642">
    <property type="entry name" value="HYBRID SIGNAL TRANSDUCTION HISTIDINE KINASE G"/>
    <property type="match status" value="1"/>
</dbReference>